<proteinExistence type="predicted"/>
<evidence type="ECO:0000313" key="10">
    <source>
        <dbReference type="Proteomes" id="UP001059475"/>
    </source>
</evidence>
<comment type="catalytic activity">
    <reaction evidence="6">
        <text>L-threonyl-[protein] + ATP = 3-O-(5'-adenylyl)-L-threonyl-[protein] + diphosphate</text>
        <dbReference type="Rhea" id="RHEA:54292"/>
        <dbReference type="Rhea" id="RHEA-COMP:11060"/>
        <dbReference type="Rhea" id="RHEA-COMP:13847"/>
        <dbReference type="ChEBI" id="CHEBI:30013"/>
        <dbReference type="ChEBI" id="CHEBI:30616"/>
        <dbReference type="ChEBI" id="CHEBI:33019"/>
        <dbReference type="ChEBI" id="CHEBI:138113"/>
        <dbReference type="EC" id="2.7.7.108"/>
    </reaction>
</comment>
<keyword evidence="3" id="KW-0547">Nucleotide-binding</keyword>
<gene>
    <name evidence="9" type="ORF">NMK50_07655</name>
</gene>
<protein>
    <recommendedName>
        <fullName evidence="5">protein adenylyltransferase</fullName>
        <ecNumber evidence="5">2.7.7.108</ecNumber>
    </recommendedName>
</protein>
<comment type="catalytic activity">
    <reaction evidence="7">
        <text>L-tyrosyl-[protein] + ATP = O-(5'-adenylyl)-L-tyrosyl-[protein] + diphosphate</text>
        <dbReference type="Rhea" id="RHEA:54288"/>
        <dbReference type="Rhea" id="RHEA-COMP:10136"/>
        <dbReference type="Rhea" id="RHEA-COMP:13846"/>
        <dbReference type="ChEBI" id="CHEBI:30616"/>
        <dbReference type="ChEBI" id="CHEBI:33019"/>
        <dbReference type="ChEBI" id="CHEBI:46858"/>
        <dbReference type="ChEBI" id="CHEBI:83624"/>
        <dbReference type="EC" id="2.7.7.108"/>
    </reaction>
</comment>
<evidence type="ECO:0000256" key="4">
    <source>
        <dbReference type="ARBA" id="ARBA00022840"/>
    </source>
</evidence>
<dbReference type="InterPro" id="IPR036597">
    <property type="entry name" value="Fido-like_dom_sf"/>
</dbReference>
<dbReference type="RefSeq" id="WP_254769981.1">
    <property type="nucleotide sequence ID" value="NZ_CP101114.1"/>
</dbReference>
<dbReference type="Gene3D" id="1.10.3290.10">
    <property type="entry name" value="Fido-like domain"/>
    <property type="match status" value="1"/>
</dbReference>
<keyword evidence="1" id="KW-0808">Transferase</keyword>
<accession>A0ABY5ES28</accession>
<dbReference type="PROSITE" id="PS51459">
    <property type="entry name" value="FIDO"/>
    <property type="match status" value="1"/>
</dbReference>
<name>A0ABY5ES28_9HYPH</name>
<dbReference type="SUPFAM" id="SSF140931">
    <property type="entry name" value="Fic-like"/>
    <property type="match status" value="1"/>
</dbReference>
<dbReference type="InterPro" id="IPR012340">
    <property type="entry name" value="NA-bd_OB-fold"/>
</dbReference>
<evidence type="ECO:0000313" key="9">
    <source>
        <dbReference type="EMBL" id="UTO28072.1"/>
    </source>
</evidence>
<dbReference type="Pfam" id="PF18543">
    <property type="entry name" value="ID"/>
    <property type="match status" value="1"/>
</dbReference>
<keyword evidence="10" id="KW-1185">Reference proteome</keyword>
<evidence type="ECO:0000256" key="5">
    <source>
        <dbReference type="ARBA" id="ARBA00034531"/>
    </source>
</evidence>
<evidence type="ECO:0000259" key="8">
    <source>
        <dbReference type="PROSITE" id="PS51459"/>
    </source>
</evidence>
<keyword evidence="4" id="KW-0067">ATP-binding</keyword>
<dbReference type="Proteomes" id="UP001059475">
    <property type="component" value="Chromosome"/>
</dbReference>
<dbReference type="InterPro" id="IPR040548">
    <property type="entry name" value="BepA_ID"/>
</dbReference>
<evidence type="ECO:0000256" key="7">
    <source>
        <dbReference type="ARBA" id="ARBA00048696"/>
    </source>
</evidence>
<evidence type="ECO:0000256" key="3">
    <source>
        <dbReference type="ARBA" id="ARBA00022741"/>
    </source>
</evidence>
<dbReference type="PANTHER" id="PTHR39560:SF1">
    <property type="entry name" value="PROTEIN ADENYLYLTRANSFERASE FIC-RELATED"/>
    <property type="match status" value="1"/>
</dbReference>
<organism evidence="9 10">
    <name type="scientific">Bartonella harrusi</name>
    <dbReference type="NCBI Taxonomy" id="2961895"/>
    <lineage>
        <taxon>Bacteria</taxon>
        <taxon>Pseudomonadati</taxon>
        <taxon>Pseudomonadota</taxon>
        <taxon>Alphaproteobacteria</taxon>
        <taxon>Hyphomicrobiales</taxon>
        <taxon>Bartonellaceae</taxon>
        <taxon>Bartonella</taxon>
    </lineage>
</organism>
<dbReference type="EC" id="2.7.7.108" evidence="5"/>
<evidence type="ECO:0000256" key="6">
    <source>
        <dbReference type="ARBA" id="ARBA00047939"/>
    </source>
</evidence>
<dbReference type="EMBL" id="CP101114">
    <property type="protein sequence ID" value="UTO28072.1"/>
    <property type="molecule type" value="Genomic_DNA"/>
</dbReference>
<dbReference type="PANTHER" id="PTHR39560">
    <property type="entry name" value="PROTEIN ADENYLYLTRANSFERASE FIC-RELATED"/>
    <property type="match status" value="1"/>
</dbReference>
<feature type="domain" description="Fido" evidence="8">
    <location>
        <begin position="61"/>
        <end position="230"/>
    </location>
</feature>
<evidence type="ECO:0000256" key="2">
    <source>
        <dbReference type="ARBA" id="ARBA00022695"/>
    </source>
</evidence>
<dbReference type="Gene3D" id="2.40.50.140">
    <property type="entry name" value="Nucleic acid-binding proteins"/>
    <property type="match status" value="1"/>
</dbReference>
<sequence>MPKAKSKMKGIPSPHHYIYPGTHVLKNKYGETNLKVFLEKCSEDREQATKLLRKEALPEHFDFSYLCHIHHQLFKNTFEWAGKIRTVPFTFADGTTASMPEMKRAEWNKAFVKDEEILENLQKLEKIIAEKNNLQGLTRQDFISQAVGIFLSLKNIHPFVDGNEHTEQLFFENLAKAAGHQLDFSLVTQERMMAAYTQAAQYGNPEPMWHLFEDISNPPKIRMLQSFMKNMKELGRDVDDHPVMTAKEGITYLGIYKDINFDSFMLDAQGTYIIGNKEQLTPEQIKTLKSGDTILFTAPKAQELENTFIPRETLAPLTESEFAQRVANSAYIQAARDQIQHLSKIVYGSSKTLNEQMEDIFRNPDLGRKIAQQIKRTPHSIAPLSGVDFFFFKTPTRARAEEHINPLCAAVMDYAEAITYKRHVITQEHHIEQARCGKAIEKPSKNLQNLFCLSPEKQTEILSQSPHLYQELRIFVHNLDHRFSLEEYNAIKNHDYVTLAKTIGVSEQKAKEITNTVEKAKAVHERVSLRKLNRSNVLAIAN</sequence>
<dbReference type="InterPro" id="IPR003812">
    <property type="entry name" value="Fido"/>
</dbReference>
<dbReference type="NCBIfam" id="NF033856">
    <property type="entry name" value="T4SS_effec_BID"/>
    <property type="match status" value="1"/>
</dbReference>
<reference evidence="9" key="1">
    <citation type="submission" date="2022-07" db="EMBL/GenBank/DDBJ databases">
        <title>First report of Bartonella spp. in marsupials in Brazil, with a description of Bartonella harrusi sp. nov. and new proposal for taxonomic reclassification of species of the genus Bartonella.</title>
        <authorList>
            <person name="Amaral R.B."/>
        </authorList>
    </citation>
    <scope>NUCLEOTIDE SEQUENCE</scope>
    <source>
        <strain evidence="9">117A</strain>
    </source>
</reference>
<dbReference type="Pfam" id="PF02661">
    <property type="entry name" value="Fic"/>
    <property type="match status" value="1"/>
</dbReference>
<keyword evidence="2" id="KW-0548">Nucleotidyltransferase</keyword>
<evidence type="ECO:0000256" key="1">
    <source>
        <dbReference type="ARBA" id="ARBA00022679"/>
    </source>
</evidence>